<organism evidence="1 2">
    <name type="scientific">Paramixta manurensis</name>
    <dbReference type="NCBI Taxonomy" id="2740817"/>
    <lineage>
        <taxon>Bacteria</taxon>
        <taxon>Pseudomonadati</taxon>
        <taxon>Pseudomonadota</taxon>
        <taxon>Gammaproteobacteria</taxon>
        <taxon>Enterobacterales</taxon>
        <taxon>Erwiniaceae</taxon>
        <taxon>Paramixta</taxon>
    </lineage>
</organism>
<protein>
    <submittedName>
        <fullName evidence="1">Uncharacterized protein</fullName>
    </submittedName>
</protein>
<dbReference type="AlphaFoldDB" id="A0A6M8UDG8"/>
<sequence length="180" mass="19672">MRVYIILLALMIPIASYAKMTLQNTDERPFANSLAKVAVESFIDNGRPIPKQSFNVLLGDKRIGTFIAGKGFNQRDDNVCFVGWSDNGRDIRKVIPTIGFTDWESEVCDDTKAVGVLSNKEGTVAKIAVIYAAASPNAIANESVIFDINNNGVSIDKELTNKIGSSGAKNLAELKKLYRK</sequence>
<dbReference type="Proteomes" id="UP000505325">
    <property type="component" value="Chromosome"/>
</dbReference>
<evidence type="ECO:0000313" key="1">
    <source>
        <dbReference type="EMBL" id="QKJ85690.1"/>
    </source>
</evidence>
<reference evidence="1 2" key="1">
    <citation type="submission" date="2020-06" db="EMBL/GenBank/DDBJ databases">
        <title>Genome sequence of Paramixta manurensis strain PD-1.</title>
        <authorList>
            <person name="Lee C.W."/>
            <person name="Kim J."/>
        </authorList>
    </citation>
    <scope>NUCLEOTIDE SEQUENCE [LARGE SCALE GENOMIC DNA]</scope>
    <source>
        <strain evidence="1 2">PD-1</strain>
    </source>
</reference>
<accession>A0A6M8UDG8</accession>
<name>A0A6M8UDG8_9GAMM</name>
<proteinExistence type="predicted"/>
<dbReference type="RefSeq" id="WP_173632755.1">
    <property type="nucleotide sequence ID" value="NZ_CP054212.1"/>
</dbReference>
<evidence type="ECO:0000313" key="2">
    <source>
        <dbReference type="Proteomes" id="UP000505325"/>
    </source>
</evidence>
<dbReference type="EMBL" id="CP054212">
    <property type="protein sequence ID" value="QKJ85690.1"/>
    <property type="molecule type" value="Genomic_DNA"/>
</dbReference>
<gene>
    <name evidence="1" type="ORF">PMPD1_0718</name>
</gene>
<dbReference type="KEGG" id="pmak:PMPD1_0718"/>
<keyword evidence="2" id="KW-1185">Reference proteome</keyword>